<dbReference type="InterPro" id="IPR036761">
    <property type="entry name" value="TTHA0802/YceI-like_sf"/>
</dbReference>
<dbReference type="Proteomes" id="UP000621386">
    <property type="component" value="Unassembled WGS sequence"/>
</dbReference>
<dbReference type="PANTHER" id="PTHR34406:SF1">
    <property type="entry name" value="PROTEIN YCEI"/>
    <property type="match status" value="1"/>
</dbReference>
<sequence>MDTTGDTVPTTPRLGRYLIDPDRSSVSFTSSHVFGLLPVRGTFAIRGGTVDVAAPLSASQVHAEVAAAGLRTGNARRDAAVRSAKFLDTDRYPLITFTSGRVDDTTVSGTLTVCGVARPASLSIVRSEVCTDVFTVRATTRVDRTRFGVTAARGMAGRHLGLTVEVRCVRA</sequence>
<evidence type="ECO:0000313" key="4">
    <source>
        <dbReference type="Proteomes" id="UP000621386"/>
    </source>
</evidence>
<dbReference type="SMART" id="SM00867">
    <property type="entry name" value="YceI"/>
    <property type="match status" value="1"/>
</dbReference>
<evidence type="ECO:0000259" key="2">
    <source>
        <dbReference type="SMART" id="SM00867"/>
    </source>
</evidence>
<dbReference type="PANTHER" id="PTHR34406">
    <property type="entry name" value="PROTEIN YCEI"/>
    <property type="match status" value="1"/>
</dbReference>
<name>A0ABS1NUD6_9ACTN</name>
<proteinExistence type="inferred from homology"/>
<feature type="domain" description="Lipid/polyisoprenoid-binding YceI-like" evidence="2">
    <location>
        <begin position="16"/>
        <end position="169"/>
    </location>
</feature>
<dbReference type="SUPFAM" id="SSF101874">
    <property type="entry name" value="YceI-like"/>
    <property type="match status" value="1"/>
</dbReference>
<comment type="similarity">
    <text evidence="1">Belongs to the UPF0312 family.</text>
</comment>
<organism evidence="3 4">
    <name type="scientific">Streptomyces musisoli</name>
    <dbReference type="NCBI Taxonomy" id="2802280"/>
    <lineage>
        <taxon>Bacteria</taxon>
        <taxon>Bacillati</taxon>
        <taxon>Actinomycetota</taxon>
        <taxon>Actinomycetes</taxon>
        <taxon>Kitasatosporales</taxon>
        <taxon>Streptomycetaceae</taxon>
        <taxon>Streptomyces</taxon>
    </lineage>
</organism>
<dbReference type="Gene3D" id="2.40.128.110">
    <property type="entry name" value="Lipid/polyisoprenoid-binding, YceI-like"/>
    <property type="match status" value="1"/>
</dbReference>
<dbReference type="InterPro" id="IPR007372">
    <property type="entry name" value="Lipid/polyisoprenoid-bd_YceI"/>
</dbReference>
<dbReference type="Pfam" id="PF04264">
    <property type="entry name" value="YceI"/>
    <property type="match status" value="1"/>
</dbReference>
<accession>A0ABS1NUD6</accession>
<gene>
    <name evidence="3" type="ORF">JK361_03610</name>
</gene>
<protein>
    <submittedName>
        <fullName evidence="3">YceI family protein</fullName>
    </submittedName>
</protein>
<dbReference type="EMBL" id="JAERRH010000001">
    <property type="protein sequence ID" value="MBL1103697.1"/>
    <property type="molecule type" value="Genomic_DNA"/>
</dbReference>
<comment type="caution">
    <text evidence="3">The sequence shown here is derived from an EMBL/GenBank/DDBJ whole genome shotgun (WGS) entry which is preliminary data.</text>
</comment>
<evidence type="ECO:0000256" key="1">
    <source>
        <dbReference type="ARBA" id="ARBA00008812"/>
    </source>
</evidence>
<evidence type="ECO:0000313" key="3">
    <source>
        <dbReference type="EMBL" id="MBL1103697.1"/>
    </source>
</evidence>
<reference evidence="3 4" key="1">
    <citation type="submission" date="2021-01" db="EMBL/GenBank/DDBJ databases">
        <title>WGS of actinomycetes isolated from Thailand.</title>
        <authorList>
            <person name="Thawai C."/>
        </authorList>
    </citation>
    <scope>NUCLEOTIDE SEQUENCE [LARGE SCALE GENOMIC DNA]</scope>
    <source>
        <strain evidence="3 4">CH5-8</strain>
    </source>
</reference>
<keyword evidence="4" id="KW-1185">Reference proteome</keyword>